<dbReference type="GeneID" id="94021637"/>
<evidence type="ECO:0000313" key="2">
    <source>
        <dbReference type="Proteomes" id="UP000183076"/>
    </source>
</evidence>
<protein>
    <recommendedName>
        <fullName evidence="3">Phage tail assembly chaperone protein, E, or 41 or 14</fullName>
    </recommendedName>
</protein>
<dbReference type="EMBL" id="FNNB01000002">
    <property type="protein sequence ID" value="SDW60356.1"/>
    <property type="molecule type" value="Genomic_DNA"/>
</dbReference>
<organism evidence="1 2">
    <name type="scientific">Sulfitobacter pontiacus</name>
    <dbReference type="NCBI Taxonomy" id="60137"/>
    <lineage>
        <taxon>Bacteria</taxon>
        <taxon>Pseudomonadati</taxon>
        <taxon>Pseudomonadota</taxon>
        <taxon>Alphaproteobacteria</taxon>
        <taxon>Rhodobacterales</taxon>
        <taxon>Roseobacteraceae</taxon>
        <taxon>Sulfitobacter</taxon>
    </lineage>
</organism>
<accession>A0A1H2UW97</accession>
<evidence type="ECO:0000313" key="1">
    <source>
        <dbReference type="EMBL" id="SDW60356.1"/>
    </source>
</evidence>
<evidence type="ECO:0008006" key="3">
    <source>
        <dbReference type="Google" id="ProtNLM"/>
    </source>
</evidence>
<dbReference type="RefSeq" id="WP_074635175.1">
    <property type="nucleotide sequence ID" value="NZ_CP160849.1"/>
</dbReference>
<proteinExistence type="predicted"/>
<dbReference type="STRING" id="60137.SAMN04488041_102644"/>
<name>A0A1H2UW97_9RHOB</name>
<reference evidence="2" key="1">
    <citation type="submission" date="2016-10" db="EMBL/GenBank/DDBJ databases">
        <authorList>
            <person name="Varghese N."/>
            <person name="Submissions S."/>
        </authorList>
    </citation>
    <scope>NUCLEOTIDE SEQUENCE [LARGE SCALE GENOMIC DNA]</scope>
    <source>
        <strain evidence="2">DSM 10014</strain>
    </source>
</reference>
<dbReference type="AlphaFoldDB" id="A0A1H2UW97"/>
<gene>
    <name evidence="1" type="ORF">SAMN04488041_102644</name>
</gene>
<sequence>MDLPIEVKLTRPVVVNEQTYDKLAFDEPDLDAQIAYAELEASFPKPKMVKQSDGSELAVHSPITAAKVNRFWLARLSGVSEAVVGKIKDSDLEAVNAAAEAILGFKEGKGEGAGSGNEPPAK</sequence>
<dbReference type="Proteomes" id="UP000183076">
    <property type="component" value="Unassembled WGS sequence"/>
</dbReference>